<keyword evidence="4" id="KW-1185">Reference proteome</keyword>
<feature type="transmembrane region" description="Helical" evidence="2">
    <location>
        <begin position="125"/>
        <end position="144"/>
    </location>
</feature>
<gene>
    <name evidence="3" type="ORF">BAQU_1744</name>
</gene>
<evidence type="ECO:0000313" key="3">
    <source>
        <dbReference type="EMBL" id="OZG65561.1"/>
    </source>
</evidence>
<keyword evidence="2" id="KW-0472">Membrane</keyword>
<feature type="region of interest" description="Disordered" evidence="1">
    <location>
        <begin position="53"/>
        <end position="87"/>
    </location>
</feature>
<dbReference type="OrthoDB" id="2216620at2"/>
<dbReference type="RefSeq" id="WP_094694804.1">
    <property type="nucleotide sequence ID" value="NZ_JBDNSG010000017.1"/>
</dbReference>
<dbReference type="EMBL" id="MWXA01000008">
    <property type="protein sequence ID" value="OZG65561.1"/>
    <property type="molecule type" value="Genomic_DNA"/>
</dbReference>
<dbReference type="AlphaFoldDB" id="A0A261G294"/>
<organism evidence="3 4">
    <name type="scientific">Bifidobacterium aquikefiri</name>
    <dbReference type="NCBI Taxonomy" id="1653207"/>
    <lineage>
        <taxon>Bacteria</taxon>
        <taxon>Bacillati</taxon>
        <taxon>Actinomycetota</taxon>
        <taxon>Actinomycetes</taxon>
        <taxon>Bifidobacteriales</taxon>
        <taxon>Bifidobacteriaceae</taxon>
        <taxon>Bifidobacterium</taxon>
    </lineage>
</organism>
<evidence type="ECO:0000256" key="1">
    <source>
        <dbReference type="SAM" id="MobiDB-lite"/>
    </source>
</evidence>
<evidence type="ECO:0000313" key="4">
    <source>
        <dbReference type="Proteomes" id="UP000216451"/>
    </source>
</evidence>
<reference evidence="3 4" key="1">
    <citation type="journal article" date="2017" name="BMC Genomics">
        <title>Comparative genomic and phylogenomic analyses of the Bifidobacteriaceae family.</title>
        <authorList>
            <person name="Lugli G.A."/>
            <person name="Milani C."/>
            <person name="Turroni F."/>
            <person name="Duranti S."/>
            <person name="Mancabelli L."/>
            <person name="Mangifesta M."/>
            <person name="Ferrario C."/>
            <person name="Modesto M."/>
            <person name="Mattarelli P."/>
            <person name="Jiri K."/>
            <person name="van Sinderen D."/>
            <person name="Ventura M."/>
        </authorList>
    </citation>
    <scope>NUCLEOTIDE SEQUENCE [LARGE SCALE GENOMIC DNA]</scope>
    <source>
        <strain evidence="3 4">LMG 28769</strain>
    </source>
</reference>
<protein>
    <submittedName>
        <fullName evidence="3">Uncharacterized protein</fullName>
    </submittedName>
</protein>
<name>A0A261G294_9BIFI</name>
<dbReference type="Proteomes" id="UP000216451">
    <property type="component" value="Unassembled WGS sequence"/>
</dbReference>
<comment type="caution">
    <text evidence="3">The sequence shown here is derived from an EMBL/GenBank/DDBJ whole genome shotgun (WGS) entry which is preliminary data.</text>
</comment>
<accession>A0A261G294</accession>
<evidence type="ECO:0000256" key="2">
    <source>
        <dbReference type="SAM" id="Phobius"/>
    </source>
</evidence>
<sequence length="159" mass="16631">MEPDKYARLFEHIIGRKLTPSEFLKARAAGFDPKGIKSIAKIETSSAGNLAFSSDGDEPTVPMAANTEHSLLPASAHEGSGSLDKSTQQFAPAALTPIIDEPVPSVTATAQDSAQKSQARSKGRLIAIIAGVCAICTIAIAAFFTTNVTDTSIYPARSP</sequence>
<proteinExistence type="predicted"/>
<keyword evidence="2" id="KW-1133">Transmembrane helix</keyword>
<keyword evidence="2" id="KW-0812">Transmembrane</keyword>
<dbReference type="GeneID" id="98296395"/>